<feature type="compositionally biased region" description="Low complexity" evidence="1">
    <location>
        <begin position="268"/>
        <end position="298"/>
    </location>
</feature>
<evidence type="ECO:0000313" key="4">
    <source>
        <dbReference type="Proteomes" id="UP000646478"/>
    </source>
</evidence>
<feature type="compositionally biased region" description="Low complexity" evidence="1">
    <location>
        <begin position="156"/>
        <end position="168"/>
    </location>
</feature>
<dbReference type="AlphaFoldDB" id="A0A916SDS5"/>
<comment type="caution">
    <text evidence="3">The sequence shown here is derived from an EMBL/GenBank/DDBJ whole genome shotgun (WGS) entry which is preliminary data.</text>
</comment>
<evidence type="ECO:0000313" key="3">
    <source>
        <dbReference type="EMBL" id="GGA96096.1"/>
    </source>
</evidence>
<keyword evidence="2" id="KW-0812">Transmembrane</keyword>
<dbReference type="EMBL" id="BMHH01000009">
    <property type="protein sequence ID" value="GGA96096.1"/>
    <property type="molecule type" value="Genomic_DNA"/>
</dbReference>
<name>A0A916SDS5_9HYPH</name>
<evidence type="ECO:0000256" key="2">
    <source>
        <dbReference type="SAM" id="Phobius"/>
    </source>
</evidence>
<feature type="region of interest" description="Disordered" evidence="1">
    <location>
        <begin position="267"/>
        <end position="346"/>
    </location>
</feature>
<sequence length="530" mass="56399">MADFAAVLKKTIDAQANPTPELRQRVYDKARATIEQKLAAANAPAAVAAKQRKALEDAIAEIEAEYAHAPQAAAASRQQPARAPEPKPAPRPVAPPAPAVPPKAAPRPSAPAPRPARVEPRVEPAMPDPEPRAARRAPARAPEPGPDPLDDFLKGAQPRTAAPAQAAPDFTQSRTSGGRKKPSRRAELELDEEERDEWRQDGEEEGNFARDEDYGGERRRGVGKGLVFGLVALLLLGGAGYAAWSNQDQLQTYLANLMAQFEGEKDAAVQPAATTPPAQKPTPAATNAAPSNNQPQAPKLTQRLLPDGTEIDPGPAGDTPGVGEGTSVAEASGQAAQPSAEQAPQAAIPVGQQAFFYEERSGQEAGSAKKGSVVWSEVQDSPGDGEPAEPAIRADVTIPENNIKLRLTIRRNTDKSLPASHLIEMIFSVPQDFPGGAIDNVQRVTFKDTEQSAGSPLIAIPNKIADNLFIVALNDARTAIDTNMTLMRRQQWIDIPITYRTGRRALITVEKGVPGEKVFNDVLKAWGVGG</sequence>
<reference evidence="3" key="2">
    <citation type="submission" date="2020-09" db="EMBL/GenBank/DDBJ databases">
        <authorList>
            <person name="Sun Q."/>
            <person name="Zhou Y."/>
        </authorList>
    </citation>
    <scope>NUCLEOTIDE SEQUENCE</scope>
    <source>
        <strain evidence="3">CGMCC 1.15082</strain>
    </source>
</reference>
<dbReference type="Proteomes" id="UP000646478">
    <property type="component" value="Unassembled WGS sequence"/>
</dbReference>
<proteinExistence type="predicted"/>
<gene>
    <name evidence="3" type="ORF">GCM10011491_25580</name>
</gene>
<keyword evidence="4" id="KW-1185">Reference proteome</keyword>
<evidence type="ECO:0000256" key="1">
    <source>
        <dbReference type="SAM" id="MobiDB-lite"/>
    </source>
</evidence>
<keyword evidence="2" id="KW-0472">Membrane</keyword>
<feature type="compositionally biased region" description="Pro residues" evidence="1">
    <location>
        <begin position="86"/>
        <end position="114"/>
    </location>
</feature>
<reference evidence="3" key="1">
    <citation type="journal article" date="2014" name="Int. J. Syst. Evol. Microbiol.">
        <title>Complete genome sequence of Corynebacterium casei LMG S-19264T (=DSM 44701T), isolated from a smear-ripened cheese.</title>
        <authorList>
            <consortium name="US DOE Joint Genome Institute (JGI-PGF)"/>
            <person name="Walter F."/>
            <person name="Albersmeier A."/>
            <person name="Kalinowski J."/>
            <person name="Ruckert C."/>
        </authorList>
    </citation>
    <scope>NUCLEOTIDE SEQUENCE</scope>
    <source>
        <strain evidence="3">CGMCC 1.15082</strain>
    </source>
</reference>
<accession>A0A916SDS5</accession>
<feature type="transmembrane region" description="Helical" evidence="2">
    <location>
        <begin position="226"/>
        <end position="244"/>
    </location>
</feature>
<feature type="compositionally biased region" description="Low complexity" evidence="1">
    <location>
        <begin position="68"/>
        <end position="82"/>
    </location>
</feature>
<feature type="compositionally biased region" description="Low complexity" evidence="1">
    <location>
        <begin position="329"/>
        <end position="346"/>
    </location>
</feature>
<protein>
    <submittedName>
        <fullName evidence="3">Uncharacterized protein</fullName>
    </submittedName>
</protein>
<feature type="compositionally biased region" description="Basic and acidic residues" evidence="1">
    <location>
        <begin position="196"/>
        <end position="220"/>
    </location>
</feature>
<feature type="region of interest" description="Disordered" evidence="1">
    <location>
        <begin position="68"/>
        <end position="220"/>
    </location>
</feature>
<dbReference type="RefSeq" id="WP_188824560.1">
    <property type="nucleotide sequence ID" value="NZ_BMHH01000009.1"/>
</dbReference>
<keyword evidence="2" id="KW-1133">Transmembrane helix</keyword>
<organism evidence="3 4">
    <name type="scientific">Brucella endophytica</name>
    <dbReference type="NCBI Taxonomy" id="1963359"/>
    <lineage>
        <taxon>Bacteria</taxon>
        <taxon>Pseudomonadati</taxon>
        <taxon>Pseudomonadota</taxon>
        <taxon>Alphaproteobacteria</taxon>
        <taxon>Hyphomicrobiales</taxon>
        <taxon>Brucellaceae</taxon>
        <taxon>Brucella/Ochrobactrum group</taxon>
        <taxon>Brucella</taxon>
    </lineage>
</organism>